<name>A0A914BQF6_PATMI</name>
<evidence type="ECO:0000313" key="4">
    <source>
        <dbReference type="Proteomes" id="UP000887568"/>
    </source>
</evidence>
<proteinExistence type="predicted"/>
<dbReference type="OrthoDB" id="10043580at2759"/>
<protein>
    <recommendedName>
        <fullName evidence="2">DUF4604 domain-containing protein</fullName>
    </recommendedName>
</protein>
<dbReference type="OMA" id="KRQVGYR"/>
<organism evidence="3 4">
    <name type="scientific">Patiria miniata</name>
    <name type="common">Bat star</name>
    <name type="synonym">Asterina miniata</name>
    <dbReference type="NCBI Taxonomy" id="46514"/>
    <lineage>
        <taxon>Eukaryota</taxon>
        <taxon>Metazoa</taxon>
        <taxon>Echinodermata</taxon>
        <taxon>Eleutherozoa</taxon>
        <taxon>Asterozoa</taxon>
        <taxon>Asteroidea</taxon>
        <taxon>Valvatacea</taxon>
        <taxon>Valvatida</taxon>
        <taxon>Asterinidae</taxon>
        <taxon>Patiria</taxon>
    </lineage>
</organism>
<feature type="compositionally biased region" description="Basic and acidic residues" evidence="1">
    <location>
        <begin position="75"/>
        <end position="86"/>
    </location>
</feature>
<dbReference type="PANTHER" id="PTHR31195:SF2">
    <property type="entry name" value="GEO02494P1"/>
    <property type="match status" value="1"/>
</dbReference>
<feature type="compositionally biased region" description="Acidic residues" evidence="1">
    <location>
        <begin position="44"/>
        <end position="55"/>
    </location>
</feature>
<dbReference type="GeneID" id="119745556"/>
<feature type="compositionally biased region" description="Basic residues" evidence="1">
    <location>
        <begin position="117"/>
        <end position="127"/>
    </location>
</feature>
<feature type="region of interest" description="Disordered" evidence="1">
    <location>
        <begin position="24"/>
        <end position="159"/>
    </location>
</feature>
<dbReference type="PANTHER" id="PTHR31195">
    <property type="entry name" value="GEO02494P1"/>
    <property type="match status" value="1"/>
</dbReference>
<dbReference type="EnsemblMetazoa" id="XM_038221968.1">
    <property type="protein sequence ID" value="XP_038077896.1"/>
    <property type="gene ID" value="LOC119745556"/>
</dbReference>
<dbReference type="Proteomes" id="UP000887568">
    <property type="component" value="Unplaced"/>
</dbReference>
<keyword evidence="4" id="KW-1185">Reference proteome</keyword>
<dbReference type="RefSeq" id="XP_038077896.1">
    <property type="nucleotide sequence ID" value="XM_038221968.1"/>
</dbReference>
<dbReference type="InterPro" id="IPR027911">
    <property type="entry name" value="DUF4604"/>
</dbReference>
<feature type="compositionally biased region" description="Basic and acidic residues" evidence="1">
    <location>
        <begin position="128"/>
        <end position="138"/>
    </location>
</feature>
<accession>A0A914BQF6</accession>
<feature type="domain" description="DUF4604" evidence="2">
    <location>
        <begin position="8"/>
        <end position="152"/>
    </location>
</feature>
<feature type="compositionally biased region" description="Acidic residues" evidence="1">
    <location>
        <begin position="149"/>
        <end position="159"/>
    </location>
</feature>
<sequence length="159" mass="17854">MAGRPSGINYVKPSEPSFLTKFKQHAGYKEGPSVETKREIPKFDDDDDERPEADDDKPTVVVLRDGDLTQTEAEEFMKDVDKKDEETQPSDGKILFKKPVKRSSEEGTGSDLNASSSKKKKEHKDKRKGSGDRKDDRKKVKNASLLSFGDDDDEEEEGT</sequence>
<dbReference type="InterPro" id="IPR040219">
    <property type="entry name" value="KIAA1143-like"/>
</dbReference>
<evidence type="ECO:0000313" key="3">
    <source>
        <dbReference type="EnsemblMetazoa" id="XP_038077896.1"/>
    </source>
</evidence>
<dbReference type="AlphaFoldDB" id="A0A914BQF6"/>
<dbReference type="Pfam" id="PF15377">
    <property type="entry name" value="DUF4604"/>
    <property type="match status" value="1"/>
</dbReference>
<reference evidence="3" key="1">
    <citation type="submission" date="2022-11" db="UniProtKB">
        <authorList>
            <consortium name="EnsemblMetazoa"/>
        </authorList>
    </citation>
    <scope>IDENTIFICATION</scope>
</reference>
<evidence type="ECO:0000259" key="2">
    <source>
        <dbReference type="Pfam" id="PF15377"/>
    </source>
</evidence>
<evidence type="ECO:0000256" key="1">
    <source>
        <dbReference type="SAM" id="MobiDB-lite"/>
    </source>
</evidence>